<sequence>MIPQLSPFFHSNDSLRKGASNLVIMILSSFCLQGSSLSLTKWGSLYLSQSVYMTYRSLYSLSSTQSSFLSSFSQFSLVIVSKLRYLVEAAQWLFHYLQQTFQLR</sequence>
<proteinExistence type="predicted"/>
<dbReference type="AlphaFoldDB" id="A0A8J8NRG8"/>
<keyword evidence="2" id="KW-1185">Reference proteome</keyword>
<reference evidence="1" key="1">
    <citation type="submission" date="2019-06" db="EMBL/GenBank/DDBJ databases">
        <authorList>
            <person name="Zheng W."/>
        </authorList>
    </citation>
    <scope>NUCLEOTIDE SEQUENCE</scope>
    <source>
        <strain evidence="1">QDHG01</strain>
    </source>
</reference>
<gene>
    <name evidence="1" type="ORF">FGO68_gene1181</name>
</gene>
<protein>
    <submittedName>
        <fullName evidence="1">Uncharacterized protein</fullName>
    </submittedName>
</protein>
<dbReference type="Proteomes" id="UP000785679">
    <property type="component" value="Unassembled WGS sequence"/>
</dbReference>
<accession>A0A8J8NRG8</accession>
<evidence type="ECO:0000313" key="2">
    <source>
        <dbReference type="Proteomes" id="UP000785679"/>
    </source>
</evidence>
<name>A0A8J8NRG8_HALGN</name>
<organism evidence="1 2">
    <name type="scientific">Halteria grandinella</name>
    <dbReference type="NCBI Taxonomy" id="5974"/>
    <lineage>
        <taxon>Eukaryota</taxon>
        <taxon>Sar</taxon>
        <taxon>Alveolata</taxon>
        <taxon>Ciliophora</taxon>
        <taxon>Intramacronucleata</taxon>
        <taxon>Spirotrichea</taxon>
        <taxon>Stichotrichia</taxon>
        <taxon>Sporadotrichida</taxon>
        <taxon>Halteriidae</taxon>
        <taxon>Halteria</taxon>
    </lineage>
</organism>
<comment type="caution">
    <text evidence="1">The sequence shown here is derived from an EMBL/GenBank/DDBJ whole genome shotgun (WGS) entry which is preliminary data.</text>
</comment>
<evidence type="ECO:0000313" key="1">
    <source>
        <dbReference type="EMBL" id="TNV78969.1"/>
    </source>
</evidence>
<dbReference type="EMBL" id="RRYP01009584">
    <property type="protein sequence ID" value="TNV78969.1"/>
    <property type="molecule type" value="Genomic_DNA"/>
</dbReference>